<dbReference type="InterPro" id="IPR006127">
    <property type="entry name" value="ZnuA-like"/>
</dbReference>
<organism evidence="6 7">
    <name type="scientific">Propionigenium maris DSM 9537</name>
    <dbReference type="NCBI Taxonomy" id="1123000"/>
    <lineage>
        <taxon>Bacteria</taxon>
        <taxon>Fusobacteriati</taxon>
        <taxon>Fusobacteriota</taxon>
        <taxon>Fusobacteriia</taxon>
        <taxon>Fusobacteriales</taxon>
        <taxon>Fusobacteriaceae</taxon>
        <taxon>Propionigenium</taxon>
    </lineage>
</organism>
<dbReference type="Pfam" id="PF01297">
    <property type="entry name" value="ZnuA"/>
    <property type="match status" value="1"/>
</dbReference>
<protein>
    <submittedName>
        <fullName evidence="6">Periplasmic divalent manganese/zinc-binding lipoprotein</fullName>
    </submittedName>
</protein>
<comment type="similarity">
    <text evidence="1 4">Belongs to the bacterial solute-binding protein 9 family.</text>
</comment>
<dbReference type="PANTHER" id="PTHR42953">
    <property type="entry name" value="HIGH-AFFINITY ZINC UPTAKE SYSTEM PROTEIN ZNUA-RELATED"/>
    <property type="match status" value="1"/>
</dbReference>
<evidence type="ECO:0000256" key="5">
    <source>
        <dbReference type="SAM" id="SignalP"/>
    </source>
</evidence>
<keyword evidence="7" id="KW-1185">Reference proteome</keyword>
<dbReference type="GO" id="GO:0030001">
    <property type="term" value="P:metal ion transport"/>
    <property type="evidence" value="ECO:0007669"/>
    <property type="project" value="InterPro"/>
</dbReference>
<evidence type="ECO:0000256" key="3">
    <source>
        <dbReference type="ARBA" id="ARBA00022729"/>
    </source>
</evidence>
<gene>
    <name evidence="6" type="primary">acdA</name>
    <name evidence="6" type="ORF">PM10SUCC1_07650</name>
</gene>
<dbReference type="PRINTS" id="PR00690">
    <property type="entry name" value="ADHESNFAMILY"/>
</dbReference>
<dbReference type="GO" id="GO:0046872">
    <property type="term" value="F:metal ion binding"/>
    <property type="evidence" value="ECO:0007669"/>
    <property type="project" value="InterPro"/>
</dbReference>
<dbReference type="PANTHER" id="PTHR42953:SF3">
    <property type="entry name" value="HIGH-AFFINITY ZINC UPTAKE SYSTEM PROTEIN ZNUA"/>
    <property type="match status" value="1"/>
</dbReference>
<dbReference type="InterPro" id="IPR006128">
    <property type="entry name" value="Lipoprotein_PsaA-like"/>
</dbReference>
<dbReference type="RefSeq" id="WP_281833584.1">
    <property type="nucleotide sequence ID" value="NZ_BSDY01000003.1"/>
</dbReference>
<keyword evidence="3 5" id="KW-0732">Signal</keyword>
<dbReference type="GO" id="GO:0007155">
    <property type="term" value="P:cell adhesion"/>
    <property type="evidence" value="ECO:0007669"/>
    <property type="project" value="InterPro"/>
</dbReference>
<dbReference type="EMBL" id="BSDY01000003">
    <property type="protein sequence ID" value="GLI55250.1"/>
    <property type="molecule type" value="Genomic_DNA"/>
</dbReference>
<sequence>MKKIILFLLLSMAAYGKLEVATTIFPVYDAARVIGGDRVEVSLLVTPGVEPHSFEPSPRDIARINKSDVFLYLNEEMETWIEKFRRNVEVETVSTSQGIPLMSMEEDDDHSHEGHHHHLDPHIWLDPLLYIKVVENITQELERRDPENAHYYRENFKIYSRELEKLSEDIVETLEGSTHKQIIYAGHFSFGYFTRRYGLDYISVYKNLSPNAEISPKDLKKVIEVVAASGQRYIFQEALVNSKTAKLISNETGVEVLMLHQLGGVTRDDLKRKKSYLIIMRENLENLRKGLE</sequence>
<comment type="caution">
    <text evidence="6">The sequence shown here is derived from an EMBL/GenBank/DDBJ whole genome shotgun (WGS) entry which is preliminary data.</text>
</comment>
<evidence type="ECO:0000256" key="4">
    <source>
        <dbReference type="RuleBase" id="RU003512"/>
    </source>
</evidence>
<keyword evidence="2 4" id="KW-0813">Transport</keyword>
<dbReference type="InterPro" id="IPR050492">
    <property type="entry name" value="Bact_metal-bind_prot9"/>
</dbReference>
<name>A0A9W6LMU2_9FUSO</name>
<feature type="signal peptide" evidence="5">
    <location>
        <begin position="1"/>
        <end position="16"/>
    </location>
</feature>
<dbReference type="InterPro" id="IPR006129">
    <property type="entry name" value="AdhesinB"/>
</dbReference>
<keyword evidence="6" id="KW-0449">Lipoprotein</keyword>
<dbReference type="Gene3D" id="3.40.50.1980">
    <property type="entry name" value="Nitrogenase molybdenum iron protein domain"/>
    <property type="match status" value="2"/>
</dbReference>
<dbReference type="Proteomes" id="UP001144471">
    <property type="component" value="Unassembled WGS sequence"/>
</dbReference>
<proteinExistence type="inferred from homology"/>
<accession>A0A9W6LMU2</accession>
<evidence type="ECO:0000256" key="2">
    <source>
        <dbReference type="ARBA" id="ARBA00022448"/>
    </source>
</evidence>
<dbReference type="AlphaFoldDB" id="A0A9W6LMU2"/>
<reference evidence="6" key="1">
    <citation type="submission" date="2022-12" db="EMBL/GenBank/DDBJ databases">
        <title>Reference genome sequencing for broad-spectrum identification of bacterial and archaeal isolates by mass spectrometry.</title>
        <authorList>
            <person name="Sekiguchi Y."/>
            <person name="Tourlousse D.M."/>
        </authorList>
    </citation>
    <scope>NUCLEOTIDE SEQUENCE</scope>
    <source>
        <strain evidence="6">10succ1</strain>
    </source>
</reference>
<dbReference type="PRINTS" id="PR00691">
    <property type="entry name" value="ADHESINB"/>
</dbReference>
<evidence type="ECO:0000313" key="7">
    <source>
        <dbReference type="Proteomes" id="UP001144471"/>
    </source>
</evidence>
<evidence type="ECO:0000313" key="6">
    <source>
        <dbReference type="EMBL" id="GLI55250.1"/>
    </source>
</evidence>
<evidence type="ECO:0000256" key="1">
    <source>
        <dbReference type="ARBA" id="ARBA00011028"/>
    </source>
</evidence>
<dbReference type="SUPFAM" id="SSF53807">
    <property type="entry name" value="Helical backbone' metal receptor"/>
    <property type="match status" value="1"/>
</dbReference>
<feature type="chain" id="PRO_5040944048" evidence="5">
    <location>
        <begin position="17"/>
        <end position="292"/>
    </location>
</feature>